<dbReference type="RefSeq" id="XP_008029353.1">
    <property type="nucleotide sequence ID" value="XM_008031162.1"/>
</dbReference>
<feature type="region of interest" description="Disordered" evidence="1">
    <location>
        <begin position="1"/>
        <end position="146"/>
    </location>
</feature>
<dbReference type="EMBL" id="KB908844">
    <property type="protein sequence ID" value="EOA82584.1"/>
    <property type="molecule type" value="Genomic_DNA"/>
</dbReference>
<organism evidence="2 3">
    <name type="scientific">Exserohilum turcicum (strain 28A)</name>
    <name type="common">Northern leaf blight fungus</name>
    <name type="synonym">Setosphaeria turcica</name>
    <dbReference type="NCBI Taxonomy" id="671987"/>
    <lineage>
        <taxon>Eukaryota</taxon>
        <taxon>Fungi</taxon>
        <taxon>Dikarya</taxon>
        <taxon>Ascomycota</taxon>
        <taxon>Pezizomycotina</taxon>
        <taxon>Dothideomycetes</taxon>
        <taxon>Pleosporomycetidae</taxon>
        <taxon>Pleosporales</taxon>
        <taxon>Pleosporineae</taxon>
        <taxon>Pleosporaceae</taxon>
        <taxon>Exserohilum</taxon>
    </lineage>
</organism>
<evidence type="ECO:0000313" key="3">
    <source>
        <dbReference type="Proteomes" id="UP000016935"/>
    </source>
</evidence>
<dbReference type="GeneID" id="19402573"/>
<accession>R0JYQ1</accession>
<dbReference type="eggNOG" id="ENOG502RB0M">
    <property type="taxonomic scope" value="Eukaryota"/>
</dbReference>
<reference evidence="2 3" key="2">
    <citation type="journal article" date="2013" name="PLoS Genet.">
        <title>Comparative genome structure, secondary metabolite, and effector coding capacity across Cochliobolus pathogens.</title>
        <authorList>
            <person name="Condon B.J."/>
            <person name="Leng Y."/>
            <person name="Wu D."/>
            <person name="Bushley K.E."/>
            <person name="Ohm R.A."/>
            <person name="Otillar R."/>
            <person name="Martin J."/>
            <person name="Schackwitz W."/>
            <person name="Grimwood J."/>
            <person name="MohdZainudin N."/>
            <person name="Xue C."/>
            <person name="Wang R."/>
            <person name="Manning V.A."/>
            <person name="Dhillon B."/>
            <person name="Tu Z.J."/>
            <person name="Steffenson B.J."/>
            <person name="Salamov A."/>
            <person name="Sun H."/>
            <person name="Lowry S."/>
            <person name="LaButti K."/>
            <person name="Han J."/>
            <person name="Copeland A."/>
            <person name="Lindquist E."/>
            <person name="Barry K."/>
            <person name="Schmutz J."/>
            <person name="Baker S.E."/>
            <person name="Ciuffetti L.M."/>
            <person name="Grigoriev I.V."/>
            <person name="Zhong S."/>
            <person name="Turgeon B.G."/>
        </authorList>
    </citation>
    <scope>NUCLEOTIDE SEQUENCE [LARGE SCALE GENOMIC DNA]</scope>
    <source>
        <strain evidence="3">28A</strain>
    </source>
</reference>
<name>R0JYQ1_EXST2</name>
<protein>
    <submittedName>
        <fullName evidence="2">Uncharacterized protein</fullName>
    </submittedName>
</protein>
<gene>
    <name evidence="2" type="ORF">SETTUDRAFT_22573</name>
</gene>
<dbReference type="OrthoDB" id="3679518at2759"/>
<dbReference type="AlphaFoldDB" id="R0JYQ1"/>
<proteinExistence type="predicted"/>
<dbReference type="HOGENOM" id="CLU_1758506_0_0_1"/>
<dbReference type="Proteomes" id="UP000016935">
    <property type="component" value="Unassembled WGS sequence"/>
</dbReference>
<keyword evidence="3" id="KW-1185">Reference proteome</keyword>
<sequence length="146" mass="16491">MERKDWQESHSQARHSMSHVAEDHSQKLASIRQRADSHQPRTCTSTSPRPRQPSEVDHLAPQAVISAYLRSSYNGDDADRPRRFSSAAEAYDAPSSSHHKPPGEMRQISGNFNAPTKIEVERQRSHRKRSRGMGKLKDAVKALVRA</sequence>
<feature type="compositionally biased region" description="Basic residues" evidence="1">
    <location>
        <begin position="124"/>
        <end position="134"/>
    </location>
</feature>
<evidence type="ECO:0000313" key="2">
    <source>
        <dbReference type="EMBL" id="EOA82584.1"/>
    </source>
</evidence>
<reference evidence="2 3" key="1">
    <citation type="journal article" date="2012" name="PLoS Pathog.">
        <title>Diverse lifestyles and strategies of plant pathogenesis encoded in the genomes of eighteen Dothideomycetes fungi.</title>
        <authorList>
            <person name="Ohm R.A."/>
            <person name="Feau N."/>
            <person name="Henrissat B."/>
            <person name="Schoch C.L."/>
            <person name="Horwitz B.A."/>
            <person name="Barry K.W."/>
            <person name="Condon B.J."/>
            <person name="Copeland A.C."/>
            <person name="Dhillon B."/>
            <person name="Glaser F."/>
            <person name="Hesse C.N."/>
            <person name="Kosti I."/>
            <person name="LaButti K."/>
            <person name="Lindquist E.A."/>
            <person name="Lucas S."/>
            <person name="Salamov A.A."/>
            <person name="Bradshaw R.E."/>
            <person name="Ciuffetti L."/>
            <person name="Hamelin R.C."/>
            <person name="Kema G.H.J."/>
            <person name="Lawrence C."/>
            <person name="Scott J.A."/>
            <person name="Spatafora J.W."/>
            <person name="Turgeon B.G."/>
            <person name="de Wit P.J.G.M."/>
            <person name="Zhong S."/>
            <person name="Goodwin S.B."/>
            <person name="Grigoriev I.V."/>
        </authorList>
    </citation>
    <scope>NUCLEOTIDE SEQUENCE [LARGE SCALE GENOMIC DNA]</scope>
    <source>
        <strain evidence="3">28A</strain>
    </source>
</reference>
<feature type="compositionally biased region" description="Polar residues" evidence="1">
    <location>
        <begin position="40"/>
        <end position="49"/>
    </location>
</feature>
<evidence type="ECO:0000256" key="1">
    <source>
        <dbReference type="SAM" id="MobiDB-lite"/>
    </source>
</evidence>